<evidence type="ECO:0000259" key="6">
    <source>
        <dbReference type="Pfam" id="PF08281"/>
    </source>
</evidence>
<dbReference type="SUPFAM" id="SSF88946">
    <property type="entry name" value="Sigma2 domain of RNA polymerase sigma factors"/>
    <property type="match status" value="1"/>
</dbReference>
<evidence type="ECO:0000256" key="2">
    <source>
        <dbReference type="ARBA" id="ARBA00023015"/>
    </source>
</evidence>
<evidence type="ECO:0000256" key="5">
    <source>
        <dbReference type="ARBA" id="ARBA00023163"/>
    </source>
</evidence>
<dbReference type="InterPro" id="IPR036388">
    <property type="entry name" value="WH-like_DNA-bd_sf"/>
</dbReference>
<keyword evidence="2" id="KW-0805">Transcription regulation</keyword>
<keyword evidence="3" id="KW-0731">Sigma factor</keyword>
<sequence length="173" mass="19132">MPEHMAISSSMAAFEQYYRADIKPLIGFVIYLGATEHEAQDIAQEAMKAALLSWPAIEHPKAFTRTVAQRQLRRSRAKVQNETQALVSRTGPGGLAAAGTHTDEGLRQYLLQLLSLLPTEQRTVMAWTIDGFTPAEIAELTGHKPATVRSHLRHARKRLTQELTGQEGGRHGP</sequence>
<dbReference type="InterPro" id="IPR013249">
    <property type="entry name" value="RNA_pol_sigma70_r4_t2"/>
</dbReference>
<dbReference type="SUPFAM" id="SSF88659">
    <property type="entry name" value="Sigma3 and sigma4 domains of RNA polymerase sigma factors"/>
    <property type="match status" value="1"/>
</dbReference>
<dbReference type="Proteomes" id="UP001049518">
    <property type="component" value="Chromosome"/>
</dbReference>
<name>A0ABX8R474_9ACTN</name>
<evidence type="ECO:0000256" key="4">
    <source>
        <dbReference type="ARBA" id="ARBA00023125"/>
    </source>
</evidence>
<dbReference type="PANTHER" id="PTHR43133">
    <property type="entry name" value="RNA POLYMERASE ECF-TYPE SIGMA FACTO"/>
    <property type="match status" value="1"/>
</dbReference>
<gene>
    <name evidence="7" type="ORF">AGRA3207_007423</name>
</gene>
<organism evidence="7 8">
    <name type="scientific">Actinomadura graeca</name>
    <dbReference type="NCBI Taxonomy" id="2750812"/>
    <lineage>
        <taxon>Bacteria</taxon>
        <taxon>Bacillati</taxon>
        <taxon>Actinomycetota</taxon>
        <taxon>Actinomycetes</taxon>
        <taxon>Streptosporangiales</taxon>
        <taxon>Thermomonosporaceae</taxon>
        <taxon>Actinomadura</taxon>
    </lineage>
</organism>
<keyword evidence="4" id="KW-0238">DNA-binding</keyword>
<comment type="similarity">
    <text evidence="1">Belongs to the sigma-70 factor family. ECF subfamily.</text>
</comment>
<evidence type="ECO:0000313" key="8">
    <source>
        <dbReference type="Proteomes" id="UP001049518"/>
    </source>
</evidence>
<keyword evidence="8" id="KW-1185">Reference proteome</keyword>
<keyword evidence="5" id="KW-0804">Transcription</keyword>
<dbReference type="Pfam" id="PF08281">
    <property type="entry name" value="Sigma70_r4_2"/>
    <property type="match status" value="1"/>
</dbReference>
<reference evidence="7" key="1">
    <citation type="submission" date="2020-07" db="EMBL/GenBank/DDBJ databases">
        <authorList>
            <person name="Tarantini F.S."/>
            <person name="Hong K.W."/>
            <person name="Chan K.G."/>
        </authorList>
    </citation>
    <scope>NUCLEOTIDE SEQUENCE</scope>
    <source>
        <strain evidence="7">32-07</strain>
    </source>
</reference>
<feature type="domain" description="RNA polymerase sigma factor 70 region 4 type 2" evidence="6">
    <location>
        <begin position="108"/>
        <end position="159"/>
    </location>
</feature>
<evidence type="ECO:0000256" key="3">
    <source>
        <dbReference type="ARBA" id="ARBA00023082"/>
    </source>
</evidence>
<dbReference type="PANTHER" id="PTHR43133:SF8">
    <property type="entry name" value="RNA POLYMERASE SIGMA FACTOR HI_1459-RELATED"/>
    <property type="match status" value="1"/>
</dbReference>
<dbReference type="Gene3D" id="1.10.10.10">
    <property type="entry name" value="Winged helix-like DNA-binding domain superfamily/Winged helix DNA-binding domain"/>
    <property type="match status" value="1"/>
</dbReference>
<dbReference type="InterPro" id="IPR013325">
    <property type="entry name" value="RNA_pol_sigma_r2"/>
</dbReference>
<dbReference type="EMBL" id="CP059572">
    <property type="protein sequence ID" value="QXJ25859.1"/>
    <property type="molecule type" value="Genomic_DNA"/>
</dbReference>
<dbReference type="InterPro" id="IPR039425">
    <property type="entry name" value="RNA_pol_sigma-70-like"/>
</dbReference>
<evidence type="ECO:0000256" key="1">
    <source>
        <dbReference type="ARBA" id="ARBA00010641"/>
    </source>
</evidence>
<accession>A0ABX8R474</accession>
<evidence type="ECO:0000313" key="7">
    <source>
        <dbReference type="EMBL" id="QXJ25859.1"/>
    </source>
</evidence>
<protein>
    <submittedName>
        <fullName evidence="7">RNA polymerase sigma factor</fullName>
    </submittedName>
</protein>
<dbReference type="RefSeq" id="WP_231332076.1">
    <property type="nucleotide sequence ID" value="NZ_CP059572.1"/>
</dbReference>
<dbReference type="InterPro" id="IPR013324">
    <property type="entry name" value="RNA_pol_sigma_r3/r4-like"/>
</dbReference>
<proteinExistence type="inferred from homology"/>